<dbReference type="Gene3D" id="3.40.50.1110">
    <property type="entry name" value="SGNH hydrolase"/>
    <property type="match status" value="1"/>
</dbReference>
<dbReference type="PANTHER" id="PTHR37981:SF1">
    <property type="entry name" value="SGNH HYDROLASE-TYPE ESTERASE DOMAIN-CONTAINING PROTEIN"/>
    <property type="match status" value="1"/>
</dbReference>
<protein>
    <recommendedName>
        <fullName evidence="3">SGNH hydrolase-type esterase domain-containing protein</fullName>
    </recommendedName>
</protein>
<feature type="domain" description="SGNH hydrolase-type esterase" evidence="3">
    <location>
        <begin position="75"/>
        <end position="341"/>
    </location>
</feature>
<evidence type="ECO:0000256" key="1">
    <source>
        <dbReference type="SAM" id="MobiDB-lite"/>
    </source>
</evidence>
<gene>
    <name evidence="4" type="ORF">Aco03nite_054040</name>
</gene>
<dbReference type="Proteomes" id="UP000612282">
    <property type="component" value="Unassembled WGS sequence"/>
</dbReference>
<dbReference type="RefSeq" id="WP_203799094.1">
    <property type="nucleotide sequence ID" value="NZ_BAAAQE010000094.1"/>
</dbReference>
<sequence>MRPARSFIAIVVVLAFVCVASTAGCKIQGSGATSTAGPPVAQPPRLESCPANPADVPATRLQLPPEPLSGDLYVALGDSYSSGEGAPFRTVCGESIFLDGTEQGREGCHRSWEAWPARVWRAEKMRFGLRFAACSGSVINDFYQGPNHQYPNDAAPQRDALLNAGRPDPRVKLVTLTFGGNDATFATIITYCANVLKKRRGSCLAGQGAAERLIAYLGRDRGAWPGRHTLADLYADVHAAAPDARVLVVGYPRFFPASPPTGCGTGGGTNFTEMEMLGLNQTVDLANRTIKQRAFDAGFEYVDITHAMKDHDVCSKENWINRGIPSWTNLSFHPTVAGQQAIADKVIACIRNSCAKPETGLPADMQFLVGEWGGRYRSITVNPDGTGTMKLLNPPADPAKPAADGDTTILDIQLEPGLTAHIIKSNDLAVPAGGRITIKRTDDPGVLEITTPDRTWGTATYCNPKTAADPLACG</sequence>
<dbReference type="PROSITE" id="PS51257">
    <property type="entry name" value="PROKAR_LIPOPROTEIN"/>
    <property type="match status" value="1"/>
</dbReference>
<accession>A0ABQ3XF01</accession>
<comment type="caution">
    <text evidence="4">The sequence shown here is derived from an EMBL/GenBank/DDBJ whole genome shotgun (WGS) entry which is preliminary data.</text>
</comment>
<feature type="region of interest" description="Disordered" evidence="1">
    <location>
        <begin position="29"/>
        <end position="64"/>
    </location>
</feature>
<dbReference type="PANTHER" id="PTHR37981">
    <property type="entry name" value="LIPASE 2"/>
    <property type="match status" value="1"/>
</dbReference>
<feature type="chain" id="PRO_5046772510" description="SGNH hydrolase-type esterase domain-containing protein" evidence="2">
    <location>
        <begin position="24"/>
        <end position="474"/>
    </location>
</feature>
<dbReference type="EMBL" id="BOMG01000064">
    <property type="protein sequence ID" value="GID57000.1"/>
    <property type="molecule type" value="Genomic_DNA"/>
</dbReference>
<keyword evidence="2" id="KW-0732">Signal</keyword>
<organism evidence="4 5">
    <name type="scientific">Actinoplanes couchii</name>
    <dbReference type="NCBI Taxonomy" id="403638"/>
    <lineage>
        <taxon>Bacteria</taxon>
        <taxon>Bacillati</taxon>
        <taxon>Actinomycetota</taxon>
        <taxon>Actinomycetes</taxon>
        <taxon>Micromonosporales</taxon>
        <taxon>Micromonosporaceae</taxon>
        <taxon>Actinoplanes</taxon>
    </lineage>
</organism>
<dbReference type="InterPro" id="IPR036514">
    <property type="entry name" value="SGNH_hydro_sf"/>
</dbReference>
<evidence type="ECO:0000256" key="2">
    <source>
        <dbReference type="SAM" id="SignalP"/>
    </source>
</evidence>
<dbReference type="CDD" id="cd01823">
    <property type="entry name" value="SEST_like"/>
    <property type="match status" value="1"/>
</dbReference>
<evidence type="ECO:0000313" key="5">
    <source>
        <dbReference type="Proteomes" id="UP000612282"/>
    </source>
</evidence>
<dbReference type="SUPFAM" id="SSF52266">
    <property type="entry name" value="SGNH hydrolase"/>
    <property type="match status" value="1"/>
</dbReference>
<keyword evidence="5" id="KW-1185">Reference proteome</keyword>
<reference evidence="4 5" key="1">
    <citation type="submission" date="2021-01" db="EMBL/GenBank/DDBJ databases">
        <title>Whole genome shotgun sequence of Actinoplanes couchii NBRC 106145.</title>
        <authorList>
            <person name="Komaki H."/>
            <person name="Tamura T."/>
        </authorList>
    </citation>
    <scope>NUCLEOTIDE SEQUENCE [LARGE SCALE GENOMIC DNA]</scope>
    <source>
        <strain evidence="4 5">NBRC 106145</strain>
    </source>
</reference>
<evidence type="ECO:0000259" key="3">
    <source>
        <dbReference type="Pfam" id="PF13472"/>
    </source>
</evidence>
<feature type="signal peptide" evidence="2">
    <location>
        <begin position="1"/>
        <end position="23"/>
    </location>
</feature>
<dbReference type="Pfam" id="PF13472">
    <property type="entry name" value="Lipase_GDSL_2"/>
    <property type="match status" value="1"/>
</dbReference>
<dbReference type="InterPro" id="IPR037460">
    <property type="entry name" value="SEST-like"/>
</dbReference>
<evidence type="ECO:0000313" key="4">
    <source>
        <dbReference type="EMBL" id="GID57000.1"/>
    </source>
</evidence>
<proteinExistence type="predicted"/>
<dbReference type="InterPro" id="IPR013830">
    <property type="entry name" value="SGNH_hydro"/>
</dbReference>
<name>A0ABQ3XF01_9ACTN</name>